<proteinExistence type="predicted"/>
<dbReference type="Gene3D" id="3.30.110.40">
    <property type="entry name" value="TusA-like domain"/>
    <property type="match status" value="1"/>
</dbReference>
<name>A0A0E3W3H2_9FIRM</name>
<dbReference type="EMBL" id="CGIH01000031">
    <property type="protein sequence ID" value="CFX82351.1"/>
    <property type="molecule type" value="Genomic_DNA"/>
</dbReference>
<keyword evidence="3" id="KW-1185">Reference proteome</keyword>
<dbReference type="SUPFAM" id="SSF64307">
    <property type="entry name" value="SirA-like"/>
    <property type="match status" value="1"/>
</dbReference>
<reference evidence="2 3" key="1">
    <citation type="submission" date="2015-03" db="EMBL/GenBank/DDBJ databases">
        <authorList>
            <person name="Murphy D."/>
        </authorList>
    </citation>
    <scope>NUCLEOTIDE SEQUENCE [LARGE SCALE GENOMIC DNA]</scope>
    <source>
        <strain evidence="2 3">OL-4</strain>
    </source>
</reference>
<dbReference type="RefSeq" id="WP_046498269.1">
    <property type="nucleotide sequence ID" value="NZ_CGIH01000031.1"/>
</dbReference>
<dbReference type="OrthoDB" id="9800872at2"/>
<evidence type="ECO:0000313" key="2">
    <source>
        <dbReference type="EMBL" id="CFX82351.1"/>
    </source>
</evidence>
<dbReference type="InterPro" id="IPR036868">
    <property type="entry name" value="TusA-like_sf"/>
</dbReference>
<dbReference type="InterPro" id="IPR001455">
    <property type="entry name" value="TusA-like"/>
</dbReference>
<sequence>MEKVDVRGLSCPLPVIKTKKIIDQGATEISVVGSTQVSLENVTKLARSKGYSIDIKKDQKNDWEIELKK</sequence>
<accession>A0A0E3W3H2</accession>
<dbReference type="STRING" id="690567.1956"/>
<dbReference type="Pfam" id="PF01206">
    <property type="entry name" value="TusA"/>
    <property type="match status" value="1"/>
</dbReference>
<dbReference type="AlphaFoldDB" id="A0A0E3W3H2"/>
<protein>
    <submittedName>
        <fullName evidence="2">TusA-like domain</fullName>
    </submittedName>
</protein>
<evidence type="ECO:0000313" key="3">
    <source>
        <dbReference type="Proteomes" id="UP000045545"/>
    </source>
</evidence>
<feature type="domain" description="UPF0033" evidence="1">
    <location>
        <begin position="3"/>
        <end position="69"/>
    </location>
</feature>
<evidence type="ECO:0000259" key="1">
    <source>
        <dbReference type="Pfam" id="PF01206"/>
    </source>
</evidence>
<organism evidence="2 3">
    <name type="scientific">Syntrophomonas zehnderi OL-4</name>
    <dbReference type="NCBI Taxonomy" id="690567"/>
    <lineage>
        <taxon>Bacteria</taxon>
        <taxon>Bacillati</taxon>
        <taxon>Bacillota</taxon>
        <taxon>Clostridia</taxon>
        <taxon>Eubacteriales</taxon>
        <taxon>Syntrophomonadaceae</taxon>
        <taxon>Syntrophomonas</taxon>
    </lineage>
</organism>
<dbReference type="Proteomes" id="UP000045545">
    <property type="component" value="Unassembled WGS sequence"/>
</dbReference>
<gene>
    <name evidence="2" type="ORF">1956</name>
</gene>